<name>A0A8D8H845_CULPI</name>
<dbReference type="EMBL" id="HBUE01201184">
    <property type="protein sequence ID" value="CAG6529897.1"/>
    <property type="molecule type" value="Transcribed_RNA"/>
</dbReference>
<dbReference type="EMBL" id="HBUE01201188">
    <property type="protein sequence ID" value="CAG6529903.1"/>
    <property type="molecule type" value="Transcribed_RNA"/>
</dbReference>
<dbReference type="AlphaFoldDB" id="A0A8D8H845"/>
<dbReference type="EMBL" id="HBUE01201189">
    <property type="protein sequence ID" value="CAG6529905.1"/>
    <property type="molecule type" value="Transcribed_RNA"/>
</dbReference>
<dbReference type="EMBL" id="HBUE01307348">
    <property type="protein sequence ID" value="CAG6581699.1"/>
    <property type="molecule type" value="Transcribed_RNA"/>
</dbReference>
<organism evidence="1">
    <name type="scientific">Culex pipiens</name>
    <name type="common">House mosquito</name>
    <dbReference type="NCBI Taxonomy" id="7175"/>
    <lineage>
        <taxon>Eukaryota</taxon>
        <taxon>Metazoa</taxon>
        <taxon>Ecdysozoa</taxon>
        <taxon>Arthropoda</taxon>
        <taxon>Hexapoda</taxon>
        <taxon>Insecta</taxon>
        <taxon>Pterygota</taxon>
        <taxon>Neoptera</taxon>
        <taxon>Endopterygota</taxon>
        <taxon>Diptera</taxon>
        <taxon>Nematocera</taxon>
        <taxon>Culicoidea</taxon>
        <taxon>Culicidae</taxon>
        <taxon>Culicinae</taxon>
        <taxon>Culicini</taxon>
        <taxon>Culex</taxon>
        <taxon>Culex</taxon>
    </lineage>
</organism>
<dbReference type="EMBL" id="HBUE01026005">
    <property type="protein sequence ID" value="CAG6454422.1"/>
    <property type="molecule type" value="Transcribed_RNA"/>
</dbReference>
<dbReference type="EMBL" id="HBUE01026007">
    <property type="protein sequence ID" value="CAG6454426.1"/>
    <property type="molecule type" value="Transcribed_RNA"/>
</dbReference>
<dbReference type="EMBL" id="HBUE01026006">
    <property type="protein sequence ID" value="CAG6454424.1"/>
    <property type="molecule type" value="Transcribed_RNA"/>
</dbReference>
<dbReference type="EMBL" id="HBUE01026008">
    <property type="protein sequence ID" value="CAG6454428.1"/>
    <property type="molecule type" value="Transcribed_RNA"/>
</dbReference>
<dbReference type="EMBL" id="HBUE01307344">
    <property type="protein sequence ID" value="CAG6581693.1"/>
    <property type="molecule type" value="Transcribed_RNA"/>
</dbReference>
<accession>A0A8D8H845</accession>
<protein>
    <submittedName>
        <fullName evidence="1">(northern house mosquito) hypothetical protein</fullName>
    </submittedName>
</protein>
<dbReference type="EMBL" id="HBUE01201186">
    <property type="protein sequence ID" value="CAG6529900.1"/>
    <property type="molecule type" value="Transcribed_RNA"/>
</dbReference>
<reference evidence="1" key="1">
    <citation type="submission" date="2021-05" db="EMBL/GenBank/DDBJ databases">
        <authorList>
            <person name="Alioto T."/>
            <person name="Alioto T."/>
            <person name="Gomez Garrido J."/>
        </authorList>
    </citation>
    <scope>NUCLEOTIDE SEQUENCE</scope>
</reference>
<dbReference type="EMBL" id="HBUE01307346">
    <property type="protein sequence ID" value="CAG6581696.1"/>
    <property type="molecule type" value="Transcribed_RNA"/>
</dbReference>
<proteinExistence type="predicted"/>
<dbReference type="EMBL" id="HBUE01307349">
    <property type="protein sequence ID" value="CAG6581701.1"/>
    <property type="molecule type" value="Transcribed_RNA"/>
</dbReference>
<evidence type="ECO:0000313" key="1">
    <source>
        <dbReference type="EMBL" id="CAG6529903.1"/>
    </source>
</evidence>
<sequence>MRRTKPTAAAMTTMKTSSWMIPPIMMRKTTMISRWPMSTMTTSRRTVRTGTRRTARVTTTSTSPRTMRSMMAKATATVRLLAAKVPKRRLPRTLRAQTPKPGVRSGNWTATTVKSQTVCILLFQKQTKNTHPLLL</sequence>